<organism evidence="2 3">
    <name type="scientific">Viridothelium virens</name>
    <name type="common">Speckled blister lichen</name>
    <name type="synonym">Trypethelium virens</name>
    <dbReference type="NCBI Taxonomy" id="1048519"/>
    <lineage>
        <taxon>Eukaryota</taxon>
        <taxon>Fungi</taxon>
        <taxon>Dikarya</taxon>
        <taxon>Ascomycota</taxon>
        <taxon>Pezizomycotina</taxon>
        <taxon>Dothideomycetes</taxon>
        <taxon>Dothideomycetes incertae sedis</taxon>
        <taxon>Trypetheliales</taxon>
        <taxon>Trypetheliaceae</taxon>
        <taxon>Viridothelium</taxon>
    </lineage>
</organism>
<feature type="region of interest" description="Disordered" evidence="1">
    <location>
        <begin position="330"/>
        <end position="349"/>
    </location>
</feature>
<dbReference type="AlphaFoldDB" id="A0A6A6H9V1"/>
<accession>A0A6A6H9V1</accession>
<proteinExistence type="predicted"/>
<sequence length="349" mass="39356">MASTAPKTGPYFDLNKQRIQVQDLQHKYFQCGLEKSSLEEEINASVEHLIAESNIRLQTQDSVLFPGEEKLHSHSLATGPGRPWSMNFWKYVLASLSIPDDIKVVLDHCSEQSGGGKDEKFDAFAGTARMVLVIHHHWQGHWFLVCLRNEACRGEKISTLQLLDPTRAYRSAENYSLAYRAYKDRLNGNDVTLRLAEDFLDFRGYALPRDDSTESGTVTYWNLCCCIGVLPEDTLAPSDWNTMRLHALLQIRSRHLPVLTEAIKNEQARKATHPGSPGLKTALSLFDPLEIATEDLATAQSAREEIAPVQTAPVQIAPLEIDDEGHLNDKLQATKVVDQSPRKKRKRWQ</sequence>
<evidence type="ECO:0000313" key="3">
    <source>
        <dbReference type="Proteomes" id="UP000800092"/>
    </source>
</evidence>
<evidence type="ECO:0000256" key="1">
    <source>
        <dbReference type="SAM" id="MobiDB-lite"/>
    </source>
</evidence>
<gene>
    <name evidence="2" type="ORF">EV356DRAFT_566835</name>
</gene>
<evidence type="ECO:0000313" key="2">
    <source>
        <dbReference type="EMBL" id="KAF2234914.1"/>
    </source>
</evidence>
<name>A0A6A6H9V1_VIRVR</name>
<keyword evidence="3" id="KW-1185">Reference proteome</keyword>
<dbReference type="Proteomes" id="UP000800092">
    <property type="component" value="Unassembled WGS sequence"/>
</dbReference>
<protein>
    <submittedName>
        <fullName evidence="2">Uncharacterized protein</fullName>
    </submittedName>
</protein>
<dbReference type="EMBL" id="ML991795">
    <property type="protein sequence ID" value="KAF2234914.1"/>
    <property type="molecule type" value="Genomic_DNA"/>
</dbReference>
<reference evidence="2" key="1">
    <citation type="journal article" date="2020" name="Stud. Mycol.">
        <title>101 Dothideomycetes genomes: a test case for predicting lifestyles and emergence of pathogens.</title>
        <authorList>
            <person name="Haridas S."/>
            <person name="Albert R."/>
            <person name="Binder M."/>
            <person name="Bloem J."/>
            <person name="Labutti K."/>
            <person name="Salamov A."/>
            <person name="Andreopoulos B."/>
            <person name="Baker S."/>
            <person name="Barry K."/>
            <person name="Bills G."/>
            <person name="Bluhm B."/>
            <person name="Cannon C."/>
            <person name="Castanera R."/>
            <person name="Culley D."/>
            <person name="Daum C."/>
            <person name="Ezra D."/>
            <person name="Gonzalez J."/>
            <person name="Henrissat B."/>
            <person name="Kuo A."/>
            <person name="Liang C."/>
            <person name="Lipzen A."/>
            <person name="Lutzoni F."/>
            <person name="Magnuson J."/>
            <person name="Mondo S."/>
            <person name="Nolan M."/>
            <person name="Ohm R."/>
            <person name="Pangilinan J."/>
            <person name="Park H.-J."/>
            <person name="Ramirez L."/>
            <person name="Alfaro M."/>
            <person name="Sun H."/>
            <person name="Tritt A."/>
            <person name="Yoshinaga Y."/>
            <person name="Zwiers L.-H."/>
            <person name="Turgeon B."/>
            <person name="Goodwin S."/>
            <person name="Spatafora J."/>
            <person name="Crous P."/>
            <person name="Grigoriev I."/>
        </authorList>
    </citation>
    <scope>NUCLEOTIDE SEQUENCE</scope>
    <source>
        <strain evidence="2">Tuck. ex Michener</strain>
    </source>
</reference>